<accession>A0ABC9S994</accession>
<reference evidence="20 21" key="1">
    <citation type="submission" date="2012-12" db="EMBL/GenBank/DDBJ databases">
        <authorList>
            <person name="Weinstock G."/>
            <person name="Sodergren E."/>
            <person name="Lobos E.A."/>
            <person name="Fulton L."/>
            <person name="Fulton R."/>
            <person name="Courtney L."/>
            <person name="Fronick C."/>
            <person name="O'Laughlin M."/>
            <person name="Godfrey J."/>
            <person name="Wilson R.M."/>
            <person name="Miner T."/>
            <person name="Farmer C."/>
            <person name="Delehaunty K."/>
            <person name="Cordes M."/>
            <person name="Minx P."/>
            <person name="Tomlinson C."/>
            <person name="Chen J."/>
            <person name="Wollam A."/>
            <person name="Pepin K.H."/>
            <person name="Bhonagiri V."/>
            <person name="Zhang X."/>
            <person name="Suruliraj S."/>
            <person name="Antonio M."/>
            <person name="Secka O."/>
            <person name="Thomas J."/>
            <person name="Warren W."/>
            <person name="Mitreva M."/>
            <person name="Mardis E.R."/>
            <person name="Wilson R.K."/>
        </authorList>
    </citation>
    <scope>NUCLEOTIDE SEQUENCE [LARGE SCALE GENOMIC DNA]</scope>
    <source>
        <strain evidence="20 21">HP260AFii</strain>
    </source>
</reference>
<dbReference type="EC" id="2.7.7.23" evidence="18"/>
<evidence type="ECO:0000256" key="18">
    <source>
        <dbReference type="HAMAP-Rule" id="MF_01631"/>
    </source>
</evidence>
<dbReference type="Pfam" id="PF00132">
    <property type="entry name" value="Hexapep"/>
    <property type="match status" value="1"/>
</dbReference>
<dbReference type="GO" id="GO:0009252">
    <property type="term" value="P:peptidoglycan biosynthetic process"/>
    <property type="evidence" value="ECO:0007669"/>
    <property type="project" value="UniProtKB-UniRule"/>
</dbReference>
<evidence type="ECO:0000256" key="6">
    <source>
        <dbReference type="ARBA" id="ARBA00022695"/>
    </source>
</evidence>
<feature type="binding site" evidence="18">
    <location>
        <position position="340"/>
    </location>
    <ligand>
        <name>UDP-N-acetyl-alpha-D-glucosamine</name>
        <dbReference type="ChEBI" id="CHEBI:57705"/>
    </ligand>
</feature>
<feature type="binding site" evidence="18">
    <location>
        <position position="393"/>
    </location>
    <ligand>
        <name>acetyl-CoA</name>
        <dbReference type="ChEBI" id="CHEBI:57288"/>
    </ligand>
</feature>
<dbReference type="HAMAP" id="MF_01631">
    <property type="entry name" value="GlmU"/>
    <property type="match status" value="1"/>
</dbReference>
<feature type="binding site" evidence="18">
    <location>
        <position position="236"/>
    </location>
    <ligand>
        <name>UDP-N-acetyl-alpha-D-glucosamine</name>
        <dbReference type="ChEBI" id="CHEBI:57705"/>
    </ligand>
</feature>
<keyword evidence="5 18" id="KW-0808">Transferase</keyword>
<evidence type="ECO:0000256" key="16">
    <source>
        <dbReference type="ARBA" id="ARBA00048493"/>
    </source>
</evidence>
<dbReference type="SUPFAM" id="SSF51161">
    <property type="entry name" value="Trimeric LpxA-like enzymes"/>
    <property type="match status" value="1"/>
</dbReference>
<comment type="pathway">
    <text evidence="18">Bacterial outer membrane biogenesis; LPS lipid A biosynthesis.</text>
</comment>
<dbReference type="PANTHER" id="PTHR43584:SF3">
    <property type="entry name" value="BIFUNCTIONAL PROTEIN GLMU"/>
    <property type="match status" value="1"/>
</dbReference>
<feature type="binding site" evidence="18">
    <location>
        <position position="354"/>
    </location>
    <ligand>
        <name>UDP-N-acetyl-alpha-D-glucosamine</name>
        <dbReference type="ChEBI" id="CHEBI:57705"/>
    </ligand>
</feature>
<dbReference type="InterPro" id="IPR005882">
    <property type="entry name" value="Bifunctional_GlmU"/>
</dbReference>
<dbReference type="InterPro" id="IPR001451">
    <property type="entry name" value="Hexapep"/>
</dbReference>
<evidence type="ECO:0000313" key="21">
    <source>
        <dbReference type="Proteomes" id="UP000011945"/>
    </source>
</evidence>
<dbReference type="EMBL" id="APEZ01000040">
    <property type="protein sequence ID" value="EMH66567.1"/>
    <property type="molecule type" value="Genomic_DNA"/>
</dbReference>
<organism evidence="20 21">
    <name type="scientific">Helicobacter pylori HP260AFii</name>
    <dbReference type="NCBI Taxonomy" id="1159077"/>
    <lineage>
        <taxon>Bacteria</taxon>
        <taxon>Pseudomonadati</taxon>
        <taxon>Campylobacterota</taxon>
        <taxon>Epsilonproteobacteria</taxon>
        <taxon>Campylobacterales</taxon>
        <taxon>Helicobacteraceae</taxon>
        <taxon>Helicobacter</taxon>
    </lineage>
</organism>
<feature type="active site" description="Proton acceptor" evidence="18">
    <location>
        <position position="351"/>
    </location>
</feature>
<evidence type="ECO:0000256" key="8">
    <source>
        <dbReference type="ARBA" id="ARBA00022737"/>
    </source>
</evidence>
<evidence type="ECO:0000256" key="13">
    <source>
        <dbReference type="ARBA" id="ARBA00023315"/>
    </source>
</evidence>
<feature type="binding site" evidence="18">
    <location>
        <position position="236"/>
    </location>
    <ligand>
        <name>Mg(2+)</name>
        <dbReference type="ChEBI" id="CHEBI:18420"/>
    </ligand>
</feature>
<feature type="binding site" evidence="18">
    <location>
        <begin position="19"/>
        <end position="22"/>
    </location>
    <ligand>
        <name>UDP-N-acetyl-alpha-D-glucosamine</name>
        <dbReference type="ChEBI" id="CHEBI:57705"/>
    </ligand>
</feature>
<dbReference type="InterPro" id="IPR050065">
    <property type="entry name" value="GlmU-like"/>
</dbReference>
<comment type="function">
    <text evidence="17 18">Catalyzes the last two sequential reactions in the de novo biosynthetic pathway for UDP-N-acetylglucosamine (UDP-GlcNAc). The C-terminal domain catalyzes the transfer of acetyl group from acetyl coenzyme A to glucosamine-1-phosphate (GlcN-1-P) to produce N-acetylglucosamine-1-phosphate (GlcNAc-1-P), which is converted into UDP-GlcNAc by the transfer of uridine 5-monophosphate (from uridine 5-triphosphate), a reaction catalyzed by the N-terminal domain.</text>
</comment>
<dbReference type="GO" id="GO:0003977">
    <property type="term" value="F:UDP-N-acetylglucosamine diphosphorylase activity"/>
    <property type="evidence" value="ECO:0007669"/>
    <property type="project" value="UniProtKB-UniRule"/>
</dbReference>
<feature type="binding site" evidence="18">
    <location>
        <position position="118"/>
    </location>
    <ligand>
        <name>Mg(2+)</name>
        <dbReference type="ChEBI" id="CHEBI:18420"/>
    </ligand>
</feature>
<evidence type="ECO:0000256" key="7">
    <source>
        <dbReference type="ARBA" id="ARBA00022723"/>
    </source>
</evidence>
<feature type="binding site" evidence="18">
    <location>
        <begin position="92"/>
        <end position="93"/>
    </location>
    <ligand>
        <name>UDP-N-acetyl-alpha-D-glucosamine</name>
        <dbReference type="ChEBI" id="CHEBI:57705"/>
    </ligand>
</feature>
<keyword evidence="10 18" id="KW-0133">Cell shape</keyword>
<feature type="binding site" evidence="18">
    <location>
        <begin position="374"/>
        <end position="375"/>
    </location>
    <ligand>
        <name>acetyl-CoA</name>
        <dbReference type="ChEBI" id="CHEBI:57288"/>
    </ligand>
</feature>
<feature type="region of interest" description="N-acetyltransferase" evidence="18">
    <location>
        <begin position="260"/>
        <end position="445"/>
    </location>
</feature>
<dbReference type="GO" id="GO:0000287">
    <property type="term" value="F:magnesium ion binding"/>
    <property type="evidence" value="ECO:0007669"/>
    <property type="project" value="UniProtKB-UniRule"/>
</dbReference>
<feature type="binding site" evidence="18">
    <location>
        <position position="411"/>
    </location>
    <ligand>
        <name>acetyl-CoA</name>
        <dbReference type="ChEBI" id="CHEBI:57288"/>
    </ligand>
</feature>
<keyword evidence="6 18" id="KW-0548">Nucleotidyltransferase</keyword>
<evidence type="ECO:0000256" key="15">
    <source>
        <dbReference type="ARBA" id="ARBA00048247"/>
    </source>
</evidence>
<comment type="subunit">
    <text evidence="18">Homotrimer.</text>
</comment>
<evidence type="ECO:0000256" key="5">
    <source>
        <dbReference type="ARBA" id="ARBA00022679"/>
    </source>
</evidence>
<evidence type="ECO:0000313" key="20">
    <source>
        <dbReference type="EMBL" id="EMH66567.1"/>
    </source>
</evidence>
<feature type="binding site" evidence="18">
    <location>
        <position position="365"/>
    </location>
    <ligand>
        <name>UDP-N-acetyl-alpha-D-glucosamine</name>
        <dbReference type="ChEBI" id="CHEBI:57705"/>
    </ligand>
</feature>
<feature type="binding site" evidence="18">
    <location>
        <position position="150"/>
    </location>
    <ligand>
        <name>UDP-N-acetyl-alpha-D-glucosamine</name>
        <dbReference type="ChEBI" id="CHEBI:57705"/>
    </ligand>
</feature>
<comment type="catalytic activity">
    <reaction evidence="16 18">
        <text>N-acetyl-alpha-D-glucosamine 1-phosphate + UTP + H(+) = UDP-N-acetyl-alpha-D-glucosamine + diphosphate</text>
        <dbReference type="Rhea" id="RHEA:13509"/>
        <dbReference type="ChEBI" id="CHEBI:15378"/>
        <dbReference type="ChEBI" id="CHEBI:33019"/>
        <dbReference type="ChEBI" id="CHEBI:46398"/>
        <dbReference type="ChEBI" id="CHEBI:57705"/>
        <dbReference type="ChEBI" id="CHEBI:57776"/>
        <dbReference type="EC" id="2.7.7.23"/>
    </reaction>
</comment>
<evidence type="ECO:0000256" key="11">
    <source>
        <dbReference type="ARBA" id="ARBA00022984"/>
    </source>
</evidence>
<dbReference type="NCBIfam" id="NF010939">
    <property type="entry name" value="PRK14359.1"/>
    <property type="match status" value="1"/>
</dbReference>
<feature type="binding site" evidence="18">
    <location>
        <position position="164"/>
    </location>
    <ligand>
        <name>UDP-N-acetyl-alpha-D-glucosamine</name>
        <dbReference type="ChEBI" id="CHEBI:57705"/>
    </ligand>
</feature>
<feature type="binding site" evidence="18">
    <location>
        <position position="368"/>
    </location>
    <ligand>
        <name>acetyl-CoA</name>
        <dbReference type="ChEBI" id="CHEBI:57288"/>
    </ligand>
</feature>
<dbReference type="InterPro" id="IPR011004">
    <property type="entry name" value="Trimer_LpxA-like_sf"/>
</dbReference>
<evidence type="ECO:0000256" key="1">
    <source>
        <dbReference type="ARBA" id="ARBA00004496"/>
    </source>
</evidence>
<keyword evidence="8 18" id="KW-0677">Repeat</keyword>
<evidence type="ECO:0000256" key="4">
    <source>
        <dbReference type="ARBA" id="ARBA00022490"/>
    </source>
</evidence>
<feature type="region of interest" description="Pyrophosphorylase" evidence="18">
    <location>
        <begin position="1"/>
        <end position="238"/>
    </location>
</feature>
<comment type="catalytic activity">
    <reaction evidence="15 18">
        <text>alpha-D-glucosamine 1-phosphate + acetyl-CoA = N-acetyl-alpha-D-glucosamine 1-phosphate + CoA + H(+)</text>
        <dbReference type="Rhea" id="RHEA:13725"/>
        <dbReference type="ChEBI" id="CHEBI:15378"/>
        <dbReference type="ChEBI" id="CHEBI:57287"/>
        <dbReference type="ChEBI" id="CHEBI:57288"/>
        <dbReference type="ChEBI" id="CHEBI:57776"/>
        <dbReference type="ChEBI" id="CHEBI:58516"/>
        <dbReference type="EC" id="2.3.1.157"/>
    </reaction>
</comment>
<dbReference type="PROSITE" id="PS00101">
    <property type="entry name" value="HEXAPEP_TRANSFERASES"/>
    <property type="match status" value="1"/>
</dbReference>
<dbReference type="GO" id="GO:0071555">
    <property type="term" value="P:cell wall organization"/>
    <property type="evidence" value="ECO:0007669"/>
    <property type="project" value="UniProtKB-KW"/>
</dbReference>
<dbReference type="GO" id="GO:0005737">
    <property type="term" value="C:cytoplasm"/>
    <property type="evidence" value="ECO:0007669"/>
    <property type="project" value="UniProtKB-SubCell"/>
</dbReference>
<dbReference type="InterPro" id="IPR029044">
    <property type="entry name" value="Nucleotide-diphossugar_trans"/>
</dbReference>
<feature type="domain" description="MobA-like NTP transferase" evidence="19">
    <location>
        <begin position="16"/>
        <end position="133"/>
    </location>
</feature>
<sequence length="445" mass="49380">MLKFPKISLRILMLSVIILAAGKGTRMHSSLPKTLHTICGEPMLFYILEVAFSISDDVHLVLHHQQERIKEAVLKRFKGVIFRTQIVEKYSGTGGAIMQEDKTPIPTQHERVLILNADMPLITKGTLTPLLESKNNAIGLLHLADPKGYGRVILENHQVKKIVEEKDANDEEKTIKSVNAGVYFFEREFLERYLPKLHDQNAQKEYYLTDLIALGINENEKIDAIFLEEECFLGVNSQTERAKAEEIMLERLRKNAMDLGVVMQLPSSIYLEKSVSFKGECVLEQGVRLIGNCLIENARIKAYSVIEESQIINSSVGPFAHARPKSVICDSHVGNFVETKNAKLQGAKAGHLSYLGDCEIGKNTNVGAGVITCNYDGKKKHQTIIGENVFIGSDSQLVAPITIGSNVLIGSGTTITKDIPSGSLSLSRAPQTNIENGYFKFFKKP</sequence>
<dbReference type="GO" id="GO:0009245">
    <property type="term" value="P:lipid A biosynthetic process"/>
    <property type="evidence" value="ECO:0007669"/>
    <property type="project" value="UniProtKB-UniRule"/>
</dbReference>
<feature type="binding site" evidence="18">
    <location>
        <position position="179"/>
    </location>
    <ligand>
        <name>UDP-N-acetyl-alpha-D-glucosamine</name>
        <dbReference type="ChEBI" id="CHEBI:57705"/>
    </ligand>
</feature>
<keyword evidence="9 18" id="KW-0460">Magnesium</keyword>
<dbReference type="EC" id="2.3.1.157" evidence="18"/>
<comment type="similarity">
    <text evidence="3 18">In the N-terminal section; belongs to the N-acetylglucosamine-1-phosphate uridyltransferase family.</text>
</comment>
<keyword evidence="4 18" id="KW-0963">Cytoplasm</keyword>
<evidence type="ECO:0000256" key="3">
    <source>
        <dbReference type="ARBA" id="ARBA00007947"/>
    </source>
</evidence>
<feature type="binding site" evidence="18">
    <location>
        <position position="33"/>
    </location>
    <ligand>
        <name>UDP-N-acetyl-alpha-D-glucosamine</name>
        <dbReference type="ChEBI" id="CHEBI:57705"/>
    </ligand>
</feature>
<comment type="caution">
    <text evidence="20">The sequence shown here is derived from an EMBL/GenBank/DDBJ whole genome shotgun (WGS) entry which is preliminary data.</text>
</comment>
<dbReference type="SUPFAM" id="SSF53448">
    <property type="entry name" value="Nucleotide-diphospho-sugar transferases"/>
    <property type="match status" value="1"/>
</dbReference>
<keyword evidence="14 18" id="KW-0961">Cell wall biogenesis/degradation</keyword>
<comment type="pathway">
    <text evidence="18">Nucleotide-sugar biosynthesis; UDP-N-acetyl-alpha-D-glucosamine biosynthesis; N-acetyl-alpha-D-glucosamine 1-phosphate from alpha-D-glucosamine 6-phosphate (route II): step 2/2.</text>
</comment>
<dbReference type="Pfam" id="PF12804">
    <property type="entry name" value="NTP_transf_3"/>
    <property type="match status" value="1"/>
</dbReference>
<dbReference type="Gene3D" id="3.90.550.10">
    <property type="entry name" value="Spore Coat Polysaccharide Biosynthesis Protein SpsA, Chain A"/>
    <property type="match status" value="1"/>
</dbReference>
<dbReference type="Proteomes" id="UP000011945">
    <property type="component" value="Unassembled WGS sequence"/>
</dbReference>
<dbReference type="NCBIfam" id="TIGR01173">
    <property type="entry name" value="glmU"/>
    <property type="match status" value="1"/>
</dbReference>
<evidence type="ECO:0000256" key="14">
    <source>
        <dbReference type="ARBA" id="ARBA00023316"/>
    </source>
</evidence>
<dbReference type="InterPro" id="IPR038009">
    <property type="entry name" value="GlmU_C_LbH"/>
</dbReference>
<dbReference type="GO" id="GO:0000902">
    <property type="term" value="P:cell morphogenesis"/>
    <property type="evidence" value="ECO:0007669"/>
    <property type="project" value="UniProtKB-UniRule"/>
</dbReference>
<dbReference type="InterPro" id="IPR025877">
    <property type="entry name" value="MobA-like_NTP_Trfase"/>
</dbReference>
<gene>
    <name evidence="18" type="primary">glmU</name>
    <name evidence="20" type="ORF">HMPREF1449_00947</name>
</gene>
<comment type="pathway">
    <text evidence="18">Nucleotide-sugar biosynthesis; UDP-N-acetyl-alpha-D-glucosamine biosynthesis; UDP-N-acetyl-alpha-D-glucosamine from N-acetyl-alpha-D-glucosamine 1-phosphate: step 1/1.</text>
</comment>
<comment type="subcellular location">
    <subcellularLocation>
        <location evidence="1 18">Cytoplasm</location>
    </subcellularLocation>
</comment>
<feature type="binding site" evidence="18">
    <location>
        <position position="323"/>
    </location>
    <ligand>
        <name>UDP-N-acetyl-alpha-D-glucosamine</name>
        <dbReference type="ChEBI" id="CHEBI:57705"/>
    </ligand>
</feature>
<dbReference type="GO" id="GO:0008360">
    <property type="term" value="P:regulation of cell shape"/>
    <property type="evidence" value="ECO:0007669"/>
    <property type="project" value="UniProtKB-KW"/>
</dbReference>
<feature type="binding site" evidence="18">
    <location>
        <position position="428"/>
    </location>
    <ligand>
        <name>acetyl-CoA</name>
        <dbReference type="ChEBI" id="CHEBI:57288"/>
    </ligand>
</feature>
<dbReference type="CDD" id="cd02540">
    <property type="entry name" value="GT2_GlmU_N_bac"/>
    <property type="match status" value="1"/>
</dbReference>
<keyword evidence="7 18" id="KW-0479">Metal-binding</keyword>
<proteinExistence type="inferred from homology"/>
<name>A0ABC9S994_HELPX</name>
<evidence type="ECO:0000256" key="12">
    <source>
        <dbReference type="ARBA" id="ARBA00023268"/>
    </source>
</evidence>
<keyword evidence="13 18" id="KW-0012">Acyltransferase</keyword>
<feature type="region of interest" description="Linker" evidence="18">
    <location>
        <begin position="239"/>
        <end position="259"/>
    </location>
</feature>
<evidence type="ECO:0000256" key="9">
    <source>
        <dbReference type="ARBA" id="ARBA00022842"/>
    </source>
</evidence>
<dbReference type="GO" id="GO:0019134">
    <property type="term" value="F:glucosamine-1-phosphate N-acetyltransferase activity"/>
    <property type="evidence" value="ECO:0007669"/>
    <property type="project" value="UniProtKB-UniRule"/>
</dbReference>
<evidence type="ECO:0000256" key="2">
    <source>
        <dbReference type="ARBA" id="ARBA00007707"/>
    </source>
</evidence>
<dbReference type="AlphaFoldDB" id="A0ABC9S994"/>
<dbReference type="GO" id="GO:0016020">
    <property type="term" value="C:membrane"/>
    <property type="evidence" value="ECO:0007669"/>
    <property type="project" value="GOC"/>
</dbReference>
<evidence type="ECO:0000259" key="19">
    <source>
        <dbReference type="Pfam" id="PF12804"/>
    </source>
</evidence>
<protein>
    <recommendedName>
        <fullName evidence="18">Bifunctional protein GlmU</fullName>
    </recommendedName>
    <domain>
        <recommendedName>
            <fullName evidence="18">UDP-N-acetylglucosamine pyrophosphorylase</fullName>
            <ecNumber evidence="18">2.7.7.23</ecNumber>
        </recommendedName>
        <alternativeName>
            <fullName evidence="18">N-acetylglucosamine-1-phosphate uridyltransferase</fullName>
        </alternativeName>
    </domain>
    <domain>
        <recommendedName>
            <fullName evidence="18">Glucosamine-1-phosphate N-acetyltransferase</fullName>
            <ecNumber evidence="18">2.3.1.157</ecNumber>
        </recommendedName>
    </domain>
</protein>
<comment type="caution">
    <text evidence="18">Lacks conserved residue(s) required for the propagation of feature annotation.</text>
</comment>
<keyword evidence="11 18" id="KW-0573">Peptidoglycan synthesis</keyword>
<keyword evidence="12 18" id="KW-0511">Multifunctional enzyme</keyword>
<dbReference type="CDD" id="cd03353">
    <property type="entry name" value="LbH_GlmU_C"/>
    <property type="match status" value="1"/>
</dbReference>
<dbReference type="Gene3D" id="2.160.10.10">
    <property type="entry name" value="Hexapeptide repeat proteins"/>
    <property type="match status" value="1"/>
</dbReference>
<comment type="cofactor">
    <cofactor evidence="18">
        <name>Mg(2+)</name>
        <dbReference type="ChEBI" id="CHEBI:18420"/>
    </cofactor>
    <text evidence="18">Binds 1 Mg(2+) ion per subunit.</text>
</comment>
<dbReference type="InterPro" id="IPR018357">
    <property type="entry name" value="Hexapep_transf_CS"/>
</dbReference>
<dbReference type="PANTHER" id="PTHR43584">
    <property type="entry name" value="NUCLEOTIDYL TRANSFERASE"/>
    <property type="match status" value="1"/>
</dbReference>
<comment type="similarity">
    <text evidence="2 18">In the C-terminal section; belongs to the transferase hexapeptide repeat family.</text>
</comment>
<evidence type="ECO:0000256" key="10">
    <source>
        <dbReference type="ARBA" id="ARBA00022960"/>
    </source>
</evidence>
<evidence type="ECO:0000256" key="17">
    <source>
        <dbReference type="ARBA" id="ARBA00049628"/>
    </source>
</evidence>